<evidence type="ECO:0000256" key="1">
    <source>
        <dbReference type="SAM" id="Phobius"/>
    </source>
</evidence>
<feature type="transmembrane region" description="Helical" evidence="1">
    <location>
        <begin position="143"/>
        <end position="160"/>
    </location>
</feature>
<proteinExistence type="predicted"/>
<keyword evidence="1" id="KW-0472">Membrane</keyword>
<name>A0A7D6VTP5_9CLOT</name>
<dbReference type="PANTHER" id="PTHR36435:SF1">
    <property type="entry name" value="CAAX AMINO TERMINAL PROTEASE FAMILY PROTEIN"/>
    <property type="match status" value="1"/>
</dbReference>
<dbReference type="GO" id="GO:0008237">
    <property type="term" value="F:metallopeptidase activity"/>
    <property type="evidence" value="ECO:0007669"/>
    <property type="project" value="UniProtKB-KW"/>
</dbReference>
<keyword evidence="3" id="KW-0645">Protease</keyword>
<dbReference type="KEGG" id="cint:HZF06_22060"/>
<keyword evidence="3" id="KW-0482">Metalloprotease</keyword>
<feature type="transmembrane region" description="Helical" evidence="1">
    <location>
        <begin position="104"/>
        <end position="122"/>
    </location>
</feature>
<organism evidence="3 4">
    <name type="scientific">Clostridium intestinale</name>
    <dbReference type="NCBI Taxonomy" id="36845"/>
    <lineage>
        <taxon>Bacteria</taxon>
        <taxon>Bacillati</taxon>
        <taxon>Bacillota</taxon>
        <taxon>Clostridia</taxon>
        <taxon>Eubacteriales</taxon>
        <taxon>Clostridiaceae</taxon>
        <taxon>Clostridium</taxon>
    </lineage>
</organism>
<dbReference type="RefSeq" id="WP_181601693.1">
    <property type="nucleotide sequence ID" value="NZ_CP059378.1"/>
</dbReference>
<dbReference type="GO" id="GO:0080120">
    <property type="term" value="P:CAAX-box protein maturation"/>
    <property type="evidence" value="ECO:0007669"/>
    <property type="project" value="UniProtKB-ARBA"/>
</dbReference>
<dbReference type="GO" id="GO:0004175">
    <property type="term" value="F:endopeptidase activity"/>
    <property type="evidence" value="ECO:0007669"/>
    <property type="project" value="UniProtKB-ARBA"/>
</dbReference>
<feature type="transmembrane region" description="Helical" evidence="1">
    <location>
        <begin position="166"/>
        <end position="186"/>
    </location>
</feature>
<feature type="transmembrane region" description="Helical" evidence="1">
    <location>
        <begin position="74"/>
        <end position="92"/>
    </location>
</feature>
<dbReference type="PANTHER" id="PTHR36435">
    <property type="entry name" value="SLR1288 PROTEIN"/>
    <property type="match status" value="1"/>
</dbReference>
<keyword evidence="1" id="KW-1133">Transmembrane helix</keyword>
<gene>
    <name evidence="3" type="ORF">HZF06_22060</name>
</gene>
<dbReference type="Proteomes" id="UP000512286">
    <property type="component" value="Chromosome"/>
</dbReference>
<accession>A0A7D6VTP5</accession>
<dbReference type="EMBL" id="CP059378">
    <property type="protein sequence ID" value="QLY79670.1"/>
    <property type="molecule type" value="Genomic_DNA"/>
</dbReference>
<dbReference type="InterPro" id="IPR003675">
    <property type="entry name" value="Rce1/LyrA-like_dom"/>
</dbReference>
<dbReference type="AlphaFoldDB" id="A0A7D6VTP5"/>
<evidence type="ECO:0000259" key="2">
    <source>
        <dbReference type="Pfam" id="PF02517"/>
    </source>
</evidence>
<evidence type="ECO:0000313" key="4">
    <source>
        <dbReference type="Proteomes" id="UP000512286"/>
    </source>
</evidence>
<dbReference type="Pfam" id="PF02517">
    <property type="entry name" value="Rce1-like"/>
    <property type="match status" value="1"/>
</dbReference>
<evidence type="ECO:0000313" key="3">
    <source>
        <dbReference type="EMBL" id="QLY79670.1"/>
    </source>
</evidence>
<keyword evidence="3" id="KW-0378">Hydrolase</keyword>
<sequence length="218" mass="24977">MLINYLIAVLGGYKKLGIYLTIKLENSGGTYINPLIQIFLYCVIIAISVWGMYPLIKEGFYNFKKEHFKDAYSILLVAGMVIGIIFFIFWILDIKISLNMMEKYEARNIFLTIFSAIVYAPVVEELVFRGAMLNVMKFKNKHLSLLIISVIFSIGHVKGYEFGLGSFVYFIVFLVLGFSFGMSYIYTKSILGAILSHLYWNSITIVIMIVKLIFAWIS</sequence>
<protein>
    <submittedName>
        <fullName evidence="3">CPBP family intramembrane metalloprotease</fullName>
    </submittedName>
</protein>
<reference evidence="3 4" key="1">
    <citation type="submission" date="2020-07" db="EMBL/GenBank/DDBJ databases">
        <title>Electron transfer.</title>
        <authorList>
            <person name="Huang L."/>
            <person name="Liu X."/>
            <person name="Zhou S."/>
        </authorList>
    </citation>
    <scope>NUCLEOTIDE SEQUENCE [LARGE SCALE GENOMIC DNA]</scope>
    <source>
        <strain evidence="3 4">Lx1</strain>
    </source>
</reference>
<dbReference type="InterPro" id="IPR052710">
    <property type="entry name" value="CAAX_protease"/>
</dbReference>
<feature type="domain" description="CAAX prenyl protease 2/Lysostaphin resistance protein A-like" evidence="2">
    <location>
        <begin position="108"/>
        <end position="202"/>
    </location>
</feature>
<feature type="transmembrane region" description="Helical" evidence="1">
    <location>
        <begin position="198"/>
        <end position="217"/>
    </location>
</feature>
<keyword evidence="1" id="KW-0812">Transmembrane</keyword>
<dbReference type="GO" id="GO:0006508">
    <property type="term" value="P:proteolysis"/>
    <property type="evidence" value="ECO:0007669"/>
    <property type="project" value="UniProtKB-KW"/>
</dbReference>
<feature type="transmembrane region" description="Helical" evidence="1">
    <location>
        <begin position="31"/>
        <end position="53"/>
    </location>
</feature>